<dbReference type="KEGG" id="kcm:ABWK59_07025"/>
<dbReference type="RefSeq" id="WP_354638805.1">
    <property type="nucleotide sequence ID" value="NZ_CP159872.1"/>
</dbReference>
<evidence type="ECO:0000259" key="3">
    <source>
        <dbReference type="PROSITE" id="PS50801"/>
    </source>
</evidence>
<dbReference type="Pfam" id="PF01740">
    <property type="entry name" value="STAS"/>
    <property type="match status" value="1"/>
</dbReference>
<dbReference type="GO" id="GO:0043856">
    <property type="term" value="F:anti-sigma factor antagonist activity"/>
    <property type="evidence" value="ECO:0007669"/>
    <property type="project" value="InterPro"/>
</dbReference>
<dbReference type="InterPro" id="IPR036513">
    <property type="entry name" value="STAS_dom_sf"/>
</dbReference>
<dbReference type="NCBIfam" id="TIGR00377">
    <property type="entry name" value="ant_ant_sig"/>
    <property type="match status" value="1"/>
</dbReference>
<dbReference type="InterPro" id="IPR002645">
    <property type="entry name" value="STAS_dom"/>
</dbReference>
<reference evidence="4" key="1">
    <citation type="submission" date="2024-06" db="EMBL/GenBank/DDBJ databases">
        <title>The genome sequences of Kitasatospora sp. strain HUAS MG31.</title>
        <authorList>
            <person name="Mo P."/>
        </authorList>
    </citation>
    <scope>NUCLEOTIDE SEQUENCE</scope>
    <source>
        <strain evidence="4">HUAS MG31</strain>
    </source>
</reference>
<evidence type="ECO:0000313" key="4">
    <source>
        <dbReference type="EMBL" id="XCM78701.1"/>
    </source>
</evidence>
<comment type="similarity">
    <text evidence="1 2">Belongs to the anti-sigma-factor antagonist family.</text>
</comment>
<gene>
    <name evidence="4" type="ORF">ABWK59_07025</name>
</gene>
<evidence type="ECO:0000256" key="1">
    <source>
        <dbReference type="ARBA" id="ARBA00009013"/>
    </source>
</evidence>
<dbReference type="EMBL" id="CP159872">
    <property type="protein sequence ID" value="XCM78701.1"/>
    <property type="molecule type" value="Genomic_DNA"/>
</dbReference>
<evidence type="ECO:0000256" key="2">
    <source>
        <dbReference type="RuleBase" id="RU003749"/>
    </source>
</evidence>
<accession>A0AAU8JQW8</accession>
<proteinExistence type="inferred from homology"/>
<dbReference type="CDD" id="cd07043">
    <property type="entry name" value="STAS_anti-anti-sigma_factors"/>
    <property type="match status" value="1"/>
</dbReference>
<protein>
    <recommendedName>
        <fullName evidence="2">Anti-sigma factor antagonist</fullName>
    </recommendedName>
</protein>
<organism evidence="4">
    <name type="scientific">Kitasatospora camelliae</name>
    <dbReference type="NCBI Taxonomy" id="3156397"/>
    <lineage>
        <taxon>Bacteria</taxon>
        <taxon>Bacillati</taxon>
        <taxon>Actinomycetota</taxon>
        <taxon>Actinomycetes</taxon>
        <taxon>Kitasatosporales</taxon>
        <taxon>Streptomycetaceae</taxon>
        <taxon>Kitasatospora</taxon>
    </lineage>
</organism>
<dbReference type="PANTHER" id="PTHR33495">
    <property type="entry name" value="ANTI-SIGMA FACTOR ANTAGONIST TM_1081-RELATED-RELATED"/>
    <property type="match status" value="1"/>
</dbReference>
<dbReference type="Gene3D" id="3.30.750.24">
    <property type="entry name" value="STAS domain"/>
    <property type="match status" value="1"/>
</dbReference>
<dbReference type="SUPFAM" id="SSF52091">
    <property type="entry name" value="SpoIIaa-like"/>
    <property type="match status" value="1"/>
</dbReference>
<feature type="domain" description="STAS" evidence="3">
    <location>
        <begin position="10"/>
        <end position="119"/>
    </location>
</feature>
<name>A0AAU8JQW8_9ACTN</name>
<dbReference type="PANTHER" id="PTHR33495:SF2">
    <property type="entry name" value="ANTI-SIGMA FACTOR ANTAGONIST TM_1081-RELATED"/>
    <property type="match status" value="1"/>
</dbReference>
<sequence length="122" mass="12685">MDTAGETGELNVSVQQVDRAVVLRPAGELDHDTADALRSALDAALRADVRQVVIDCAALEFCDSTGLNLLLRARLTAESGGRRIVIAAPGPMVSRLLEITGAGEVFEVFPTADEALAAGDPG</sequence>
<dbReference type="InterPro" id="IPR003658">
    <property type="entry name" value="Anti-sigma_ant"/>
</dbReference>
<dbReference type="PROSITE" id="PS50801">
    <property type="entry name" value="STAS"/>
    <property type="match status" value="1"/>
</dbReference>
<dbReference type="AlphaFoldDB" id="A0AAU8JQW8"/>